<dbReference type="GO" id="GO:0015944">
    <property type="term" value="P:formate oxidation"/>
    <property type="evidence" value="ECO:0007669"/>
    <property type="project" value="TreeGrafter"/>
</dbReference>
<dbReference type="GO" id="GO:0009061">
    <property type="term" value="P:anaerobic respiration"/>
    <property type="evidence" value="ECO:0007669"/>
    <property type="project" value="TreeGrafter"/>
</dbReference>
<dbReference type="PANTHER" id="PTHR30074:SF6">
    <property type="entry name" value="FORMATE DEHYDROGENASE GAMMA SUBUNIT"/>
    <property type="match status" value="1"/>
</dbReference>
<feature type="non-terminal residue" evidence="15">
    <location>
        <position position="1"/>
    </location>
</feature>
<evidence type="ECO:0000256" key="3">
    <source>
        <dbReference type="ARBA" id="ARBA00010747"/>
    </source>
</evidence>
<keyword evidence="11" id="KW-0408">Iron</keyword>
<evidence type="ECO:0000256" key="1">
    <source>
        <dbReference type="ARBA" id="ARBA00001971"/>
    </source>
</evidence>
<dbReference type="AlphaFoldDB" id="A0A381PNJ9"/>
<evidence type="ECO:0000256" key="8">
    <source>
        <dbReference type="ARBA" id="ARBA00022723"/>
    </source>
</evidence>
<comment type="subcellular location">
    <subcellularLocation>
        <location evidence="2">Cell membrane</location>
        <topology evidence="2">Multi-pass membrane protein</topology>
    </subcellularLocation>
</comment>
<dbReference type="InterPro" id="IPR011577">
    <property type="entry name" value="Cyt_b561_bac/Ni-Hgenase"/>
</dbReference>
<proteinExistence type="inferred from homology"/>
<organism evidence="15">
    <name type="scientific">marine metagenome</name>
    <dbReference type="NCBI Taxonomy" id="408172"/>
    <lineage>
        <taxon>unclassified sequences</taxon>
        <taxon>metagenomes</taxon>
        <taxon>ecological metagenomes</taxon>
    </lineage>
</organism>
<evidence type="ECO:0000256" key="10">
    <source>
        <dbReference type="ARBA" id="ARBA00022989"/>
    </source>
</evidence>
<reference evidence="15" key="1">
    <citation type="submission" date="2018-05" db="EMBL/GenBank/DDBJ databases">
        <authorList>
            <person name="Lanie J.A."/>
            <person name="Ng W.-L."/>
            <person name="Kazmierczak K.M."/>
            <person name="Andrzejewski T.M."/>
            <person name="Davidsen T.M."/>
            <person name="Wayne K.J."/>
            <person name="Tettelin H."/>
            <person name="Glass J.I."/>
            <person name="Rusch D."/>
            <person name="Podicherti R."/>
            <person name="Tsui H.-C.T."/>
            <person name="Winkler M.E."/>
        </authorList>
    </citation>
    <scope>NUCLEOTIDE SEQUENCE</scope>
</reference>
<dbReference type="PANTHER" id="PTHR30074">
    <property type="entry name" value="FORMATE DEHYDROGENASE, NITRATE-INDUCIBLE, CYTOCHROME B556 FDN SUBUNIT"/>
    <property type="match status" value="1"/>
</dbReference>
<keyword evidence="9" id="KW-0249">Electron transport</keyword>
<dbReference type="InterPro" id="IPR016174">
    <property type="entry name" value="Di-haem_cyt_TM"/>
</dbReference>
<dbReference type="GO" id="GO:0046872">
    <property type="term" value="F:metal ion binding"/>
    <property type="evidence" value="ECO:0007669"/>
    <property type="project" value="UniProtKB-KW"/>
</dbReference>
<dbReference type="GO" id="GO:0009326">
    <property type="term" value="C:formate dehydrogenase complex"/>
    <property type="evidence" value="ECO:0007669"/>
    <property type="project" value="InterPro"/>
</dbReference>
<evidence type="ECO:0000256" key="4">
    <source>
        <dbReference type="ARBA" id="ARBA00022448"/>
    </source>
</evidence>
<feature type="transmembrane region" description="Helical" evidence="13">
    <location>
        <begin position="96"/>
        <end position="117"/>
    </location>
</feature>
<protein>
    <recommendedName>
        <fullName evidence="14">Cytochrome b561 bacterial/Ni-hydrogenase domain-containing protein</fullName>
    </recommendedName>
</protein>
<dbReference type="Pfam" id="PF01292">
    <property type="entry name" value="Ni_hydr_CYTB"/>
    <property type="match status" value="1"/>
</dbReference>
<evidence type="ECO:0000256" key="9">
    <source>
        <dbReference type="ARBA" id="ARBA00022982"/>
    </source>
</evidence>
<accession>A0A381PNJ9</accession>
<keyword evidence="4" id="KW-0813">Transport</keyword>
<name>A0A381PNJ9_9ZZZZ</name>
<dbReference type="GO" id="GO:0008863">
    <property type="term" value="F:formate dehydrogenase (NAD+) activity"/>
    <property type="evidence" value="ECO:0007669"/>
    <property type="project" value="InterPro"/>
</dbReference>
<dbReference type="InterPro" id="IPR051817">
    <property type="entry name" value="FDH_cytochrome_b556_subunit"/>
</dbReference>
<evidence type="ECO:0000256" key="6">
    <source>
        <dbReference type="ARBA" id="ARBA00022617"/>
    </source>
</evidence>
<dbReference type="NCBIfam" id="TIGR01583">
    <property type="entry name" value="formate-DH-gamm"/>
    <property type="match status" value="1"/>
</dbReference>
<dbReference type="Gene3D" id="1.20.950.20">
    <property type="entry name" value="Transmembrane di-heme cytochromes, Chain C"/>
    <property type="match status" value="1"/>
</dbReference>
<evidence type="ECO:0000256" key="2">
    <source>
        <dbReference type="ARBA" id="ARBA00004651"/>
    </source>
</evidence>
<sequence length="192" mass="20997">VAGLSFVFLLFTGLAFSHPRLFWITSLVGGGSTARVLHPWMGVLFTVSMAVMFAMWAKEMGIQDQDRAWLKAIKHYAVHDKDNVPPAGKYNAGQKLFFWSMALLGIAYIVSGIPMWLPGGVLGVGPFYGGVVNSMRLVHYLSTVGGGLLLIVHMYLGTVAYPGTLRGMLHGSVSRAWAKLHHPLWQKDQSGP</sequence>
<evidence type="ECO:0000313" key="15">
    <source>
        <dbReference type="EMBL" id="SUZ68048.1"/>
    </source>
</evidence>
<gene>
    <name evidence="15" type="ORF">METZ01_LOCUS20902</name>
</gene>
<evidence type="ECO:0000256" key="5">
    <source>
        <dbReference type="ARBA" id="ARBA00022475"/>
    </source>
</evidence>
<comment type="cofactor">
    <cofactor evidence="1">
        <name>heme</name>
        <dbReference type="ChEBI" id="CHEBI:30413"/>
    </cofactor>
</comment>
<keyword evidence="5" id="KW-1003">Cell membrane</keyword>
<dbReference type="GO" id="GO:0009055">
    <property type="term" value="F:electron transfer activity"/>
    <property type="evidence" value="ECO:0007669"/>
    <property type="project" value="InterPro"/>
</dbReference>
<evidence type="ECO:0000256" key="11">
    <source>
        <dbReference type="ARBA" id="ARBA00023004"/>
    </source>
</evidence>
<dbReference type="EMBL" id="UINC01001028">
    <property type="protein sequence ID" value="SUZ68048.1"/>
    <property type="molecule type" value="Genomic_DNA"/>
</dbReference>
<keyword evidence="10 13" id="KW-1133">Transmembrane helix</keyword>
<feature type="transmembrane region" description="Helical" evidence="13">
    <location>
        <begin position="37"/>
        <end position="57"/>
    </location>
</feature>
<keyword evidence="6" id="KW-0349">Heme</keyword>
<evidence type="ECO:0000256" key="13">
    <source>
        <dbReference type="SAM" id="Phobius"/>
    </source>
</evidence>
<evidence type="ECO:0000256" key="7">
    <source>
        <dbReference type="ARBA" id="ARBA00022692"/>
    </source>
</evidence>
<feature type="domain" description="Cytochrome b561 bacterial/Ni-hydrogenase" evidence="14">
    <location>
        <begin position="3"/>
        <end position="171"/>
    </location>
</feature>
<evidence type="ECO:0000259" key="14">
    <source>
        <dbReference type="Pfam" id="PF01292"/>
    </source>
</evidence>
<keyword evidence="12 13" id="KW-0472">Membrane</keyword>
<comment type="similarity">
    <text evidence="3">Belongs to the formate dehydrogenase gamma subunit family.</text>
</comment>
<dbReference type="GO" id="GO:0022904">
    <property type="term" value="P:respiratory electron transport chain"/>
    <property type="evidence" value="ECO:0007669"/>
    <property type="project" value="InterPro"/>
</dbReference>
<dbReference type="InterPro" id="IPR006471">
    <property type="entry name" value="Formate_DH_gsu"/>
</dbReference>
<feature type="transmembrane region" description="Helical" evidence="13">
    <location>
        <begin position="137"/>
        <end position="156"/>
    </location>
</feature>
<dbReference type="GO" id="GO:0005886">
    <property type="term" value="C:plasma membrane"/>
    <property type="evidence" value="ECO:0007669"/>
    <property type="project" value="UniProtKB-SubCell"/>
</dbReference>
<keyword evidence="8" id="KW-0479">Metal-binding</keyword>
<dbReference type="GO" id="GO:0036397">
    <property type="term" value="F:formate dehydrogenase (quinone) activity"/>
    <property type="evidence" value="ECO:0007669"/>
    <property type="project" value="TreeGrafter"/>
</dbReference>
<keyword evidence="7 13" id="KW-0812">Transmembrane</keyword>
<dbReference type="SUPFAM" id="SSF81342">
    <property type="entry name" value="Transmembrane di-heme cytochromes"/>
    <property type="match status" value="1"/>
</dbReference>
<evidence type="ECO:0000256" key="12">
    <source>
        <dbReference type="ARBA" id="ARBA00023136"/>
    </source>
</evidence>